<evidence type="ECO:0000259" key="4">
    <source>
        <dbReference type="Pfam" id="PF08125"/>
    </source>
</evidence>
<evidence type="ECO:0000256" key="1">
    <source>
        <dbReference type="ARBA" id="ARBA00023002"/>
    </source>
</evidence>
<dbReference type="GO" id="GO:0016491">
    <property type="term" value="F:oxidoreductase activity"/>
    <property type="evidence" value="ECO:0007669"/>
    <property type="project" value="UniProtKB-KW"/>
</dbReference>
<keyword evidence="1 5" id="KW-0560">Oxidoreductase</keyword>
<dbReference type="InterPro" id="IPR000669">
    <property type="entry name" value="Mannitol_DH"/>
</dbReference>
<dbReference type="Proteomes" id="UP001185899">
    <property type="component" value="Unassembled WGS sequence"/>
</dbReference>
<sequence length="491" mass="54310">MKLNSQNLADFIEDVAVPTYDRSEVTVGIVHFGVGGFHRAHQAMYVDRLLQQGQALDWGICGVGVLPGDRRMNDVMQAQDCLYTLALKHSDGTWDTRVIGSIVEYLFAPDDAEAVIEKMAADTTKIVSLTITEGGYNFSATTGEFDADNPAIVADLADGAVPATTFGLVIEALARRKSRGMAPFTIMSCDNIEGNGHMAQSTFTAFARLKDPALADWIQAEGAFPNSMVDRITPVTTPEVTEQLSLRYAIDDQWPVAGEPFTQWVLEDNFTLGRPPLEEVGVQVVEDVTPYELMKLRLLNASHQALAYFGYLSGYRLVHEVCQDSLFADFLLAYMDEEATPTLQPVPGIDLTDYKKTLIERFSNPEIRDTVARLCAESSDRIPKWLLPVIRKNLETGGEITRSTAVVASWARYAEAVDESGEPIEIVDQLKDSLVPIAQSQRENPTAFIANRAVFGDLIDNERFVAEYTKQLSSLQERGARETLESLRSTH</sequence>
<keyword evidence="6" id="KW-1185">Reference proteome</keyword>
<dbReference type="InterPro" id="IPR036291">
    <property type="entry name" value="NAD(P)-bd_dom_sf"/>
</dbReference>
<dbReference type="Pfam" id="PF08125">
    <property type="entry name" value="Mannitol_dh_C"/>
    <property type="match status" value="1"/>
</dbReference>
<dbReference type="Pfam" id="PF01232">
    <property type="entry name" value="Mannitol_dh"/>
    <property type="match status" value="1"/>
</dbReference>
<gene>
    <name evidence="5" type="ORF">R3P95_20235</name>
</gene>
<dbReference type="InterPro" id="IPR013118">
    <property type="entry name" value="Mannitol_DH_C"/>
</dbReference>
<evidence type="ECO:0000259" key="3">
    <source>
        <dbReference type="Pfam" id="PF01232"/>
    </source>
</evidence>
<dbReference type="EC" id="1.1.1.-" evidence="5"/>
<reference evidence="5 6" key="1">
    <citation type="submission" date="2023-10" db="EMBL/GenBank/DDBJ databases">
        <title>Development of a sustainable strategy for remediation of hydrocarbon-contaminated territories based on the waste exchange concept.</title>
        <authorList>
            <person name="Krivoruchko A."/>
        </authorList>
    </citation>
    <scope>NUCLEOTIDE SEQUENCE [LARGE SCALE GENOMIC DNA]</scope>
    <source>
        <strain evidence="5 6">IEGM 1322</strain>
    </source>
</reference>
<dbReference type="SUPFAM" id="SSF48179">
    <property type="entry name" value="6-phosphogluconate dehydrogenase C-terminal domain-like"/>
    <property type="match status" value="1"/>
</dbReference>
<evidence type="ECO:0000313" key="6">
    <source>
        <dbReference type="Proteomes" id="UP001185899"/>
    </source>
</evidence>
<accession>A0ABU4B316</accession>
<organism evidence="5 6">
    <name type="scientific">Rhodococcus cercidiphylli</name>
    <dbReference type="NCBI Taxonomy" id="489916"/>
    <lineage>
        <taxon>Bacteria</taxon>
        <taxon>Bacillati</taxon>
        <taxon>Actinomycetota</taxon>
        <taxon>Actinomycetes</taxon>
        <taxon>Mycobacteriales</taxon>
        <taxon>Nocardiaceae</taxon>
        <taxon>Rhodococcus</taxon>
    </lineage>
</organism>
<dbReference type="InterPro" id="IPR013328">
    <property type="entry name" value="6PGD_dom2"/>
</dbReference>
<comment type="catalytic activity">
    <reaction evidence="2">
        <text>D-mannitol 1-phosphate + NAD(+) = beta-D-fructose 6-phosphate + NADH + H(+)</text>
        <dbReference type="Rhea" id="RHEA:19661"/>
        <dbReference type="ChEBI" id="CHEBI:15378"/>
        <dbReference type="ChEBI" id="CHEBI:57540"/>
        <dbReference type="ChEBI" id="CHEBI:57634"/>
        <dbReference type="ChEBI" id="CHEBI:57945"/>
        <dbReference type="ChEBI" id="CHEBI:61381"/>
        <dbReference type="EC" id="1.1.1.17"/>
    </reaction>
</comment>
<proteinExistence type="predicted"/>
<protein>
    <submittedName>
        <fullName evidence="5">Mannitol dehydrogenase family protein</fullName>
        <ecNumber evidence="5">1.1.1.-</ecNumber>
    </submittedName>
</protein>
<dbReference type="Gene3D" id="3.40.50.720">
    <property type="entry name" value="NAD(P)-binding Rossmann-like Domain"/>
    <property type="match status" value="1"/>
</dbReference>
<dbReference type="RefSeq" id="WP_149406951.1">
    <property type="nucleotide sequence ID" value="NZ_JAWLKE010000007.1"/>
</dbReference>
<dbReference type="EMBL" id="JAWLKE010000007">
    <property type="protein sequence ID" value="MDV6232889.1"/>
    <property type="molecule type" value="Genomic_DNA"/>
</dbReference>
<dbReference type="InterPro" id="IPR050988">
    <property type="entry name" value="Mannitol_DH/Oxidoreductase"/>
</dbReference>
<dbReference type="InterPro" id="IPR008927">
    <property type="entry name" value="6-PGluconate_DH-like_C_sf"/>
</dbReference>
<comment type="caution">
    <text evidence="5">The sequence shown here is derived from an EMBL/GenBank/DDBJ whole genome shotgun (WGS) entry which is preliminary data.</text>
</comment>
<evidence type="ECO:0000256" key="2">
    <source>
        <dbReference type="ARBA" id="ARBA00048615"/>
    </source>
</evidence>
<dbReference type="SUPFAM" id="SSF51735">
    <property type="entry name" value="NAD(P)-binding Rossmann-fold domains"/>
    <property type="match status" value="1"/>
</dbReference>
<feature type="domain" description="Mannitol dehydrogenase C-terminal" evidence="4">
    <location>
        <begin position="287"/>
        <end position="475"/>
    </location>
</feature>
<dbReference type="InterPro" id="IPR013131">
    <property type="entry name" value="Mannitol_DH_N"/>
</dbReference>
<dbReference type="PANTHER" id="PTHR43362">
    <property type="entry name" value="MANNITOL DEHYDROGENASE DSF1-RELATED"/>
    <property type="match status" value="1"/>
</dbReference>
<name>A0ABU4B316_9NOCA</name>
<dbReference type="Gene3D" id="1.10.1040.10">
    <property type="entry name" value="N-(1-d-carboxylethyl)-l-norvaline Dehydrogenase, domain 2"/>
    <property type="match status" value="1"/>
</dbReference>
<evidence type="ECO:0000313" key="5">
    <source>
        <dbReference type="EMBL" id="MDV6232889.1"/>
    </source>
</evidence>
<feature type="domain" description="Mannitol dehydrogenase N-terminal" evidence="3">
    <location>
        <begin position="28"/>
        <end position="278"/>
    </location>
</feature>
<dbReference type="PANTHER" id="PTHR43362:SF1">
    <property type="entry name" value="MANNITOL DEHYDROGENASE 2-RELATED"/>
    <property type="match status" value="1"/>
</dbReference>
<dbReference type="PRINTS" id="PR00084">
    <property type="entry name" value="MTLDHDRGNASE"/>
</dbReference>